<protein>
    <submittedName>
        <fullName evidence="5">Internalin-A</fullName>
    </submittedName>
</protein>
<evidence type="ECO:0000256" key="2">
    <source>
        <dbReference type="ARBA" id="ARBA00022737"/>
    </source>
</evidence>
<dbReference type="AlphaFoldDB" id="A0AAD6NMV0"/>
<keyword evidence="2" id="KW-0677">Repeat</keyword>
<comment type="caution">
    <text evidence="5">The sequence shown here is derived from an EMBL/GenBank/DDBJ whole genome shotgun (WGS) entry which is preliminary data.</text>
</comment>
<gene>
    <name evidence="5" type="ORF">Dda_0651</name>
</gene>
<dbReference type="InterPro" id="IPR050836">
    <property type="entry name" value="SDS22/Internalin_LRR"/>
</dbReference>
<keyword evidence="1" id="KW-0433">Leucine-rich repeat</keyword>
<dbReference type="Gene3D" id="3.80.10.10">
    <property type="entry name" value="Ribonuclease Inhibitor"/>
    <property type="match status" value="2"/>
</dbReference>
<feature type="transmembrane region" description="Helical" evidence="3">
    <location>
        <begin position="135"/>
        <end position="156"/>
    </location>
</feature>
<dbReference type="SMART" id="SM00446">
    <property type="entry name" value="LRRcap"/>
    <property type="match status" value="1"/>
</dbReference>
<dbReference type="InterPro" id="IPR003591">
    <property type="entry name" value="Leu-rich_rpt_typical-subtyp"/>
</dbReference>
<keyword evidence="3" id="KW-0812">Transmembrane</keyword>
<dbReference type="PANTHER" id="PTHR46652">
    <property type="entry name" value="LEUCINE-RICH REPEAT AND IQ DOMAIN-CONTAINING PROTEIN 1-RELATED"/>
    <property type="match status" value="1"/>
</dbReference>
<keyword evidence="3" id="KW-0472">Membrane</keyword>
<dbReference type="InterPro" id="IPR025875">
    <property type="entry name" value="Leu-rich_rpt_4"/>
</dbReference>
<dbReference type="InterPro" id="IPR001611">
    <property type="entry name" value="Leu-rich_rpt"/>
</dbReference>
<feature type="transmembrane region" description="Helical" evidence="3">
    <location>
        <begin position="67"/>
        <end position="90"/>
    </location>
</feature>
<proteinExistence type="predicted"/>
<feature type="transmembrane region" description="Helical" evidence="3">
    <location>
        <begin position="110"/>
        <end position="128"/>
    </location>
</feature>
<dbReference type="SMART" id="SM00365">
    <property type="entry name" value="LRR_SD22"/>
    <property type="match status" value="10"/>
</dbReference>
<dbReference type="SUPFAM" id="SSF52058">
    <property type="entry name" value="L domain-like"/>
    <property type="match status" value="1"/>
</dbReference>
<dbReference type="InterPro" id="IPR003603">
    <property type="entry name" value="U2A'_phosphoprotein32A_C"/>
</dbReference>
<dbReference type="PROSITE" id="PS51450">
    <property type="entry name" value="LRR"/>
    <property type="match status" value="8"/>
</dbReference>
<evidence type="ECO:0000259" key="4">
    <source>
        <dbReference type="SMART" id="SM00446"/>
    </source>
</evidence>
<dbReference type="SMART" id="SM00369">
    <property type="entry name" value="LRR_TYP"/>
    <property type="match status" value="4"/>
</dbReference>
<name>A0AAD6NMV0_DREDA</name>
<evidence type="ECO:0000256" key="1">
    <source>
        <dbReference type="ARBA" id="ARBA00022614"/>
    </source>
</evidence>
<evidence type="ECO:0000313" key="5">
    <source>
        <dbReference type="EMBL" id="KAJ6264504.1"/>
    </source>
</evidence>
<evidence type="ECO:0000313" key="6">
    <source>
        <dbReference type="Proteomes" id="UP001221413"/>
    </source>
</evidence>
<keyword evidence="6" id="KW-1185">Reference proteome</keyword>
<dbReference type="InterPro" id="IPR032675">
    <property type="entry name" value="LRR_dom_sf"/>
</dbReference>
<keyword evidence="3" id="KW-1133">Transmembrane helix</keyword>
<dbReference type="PANTHER" id="PTHR46652:SF3">
    <property type="entry name" value="LEUCINE-RICH REPEAT-CONTAINING PROTEIN 9"/>
    <property type="match status" value="1"/>
</dbReference>
<dbReference type="EMBL" id="JAQGDS010000001">
    <property type="protein sequence ID" value="KAJ6264504.1"/>
    <property type="molecule type" value="Genomic_DNA"/>
</dbReference>
<evidence type="ECO:0000256" key="3">
    <source>
        <dbReference type="SAM" id="Phobius"/>
    </source>
</evidence>
<sequence length="581" mass="64413">MGRQTTATVMMGGIRPEPESEKDEIPSLVPYFGRKGWRHSTSDAGTQMDTSASIFTRCRTCGGPSPLATVFHAMYISIAAIVTGAVVFLLLTDNFAVIPGFDTDDVVKTVSVASFQAAGYVAIAVFLVKSPTRWWMLLYGGVMVLTYLAAAVWWWVFFAKDSVLGEVLVDLCDCPVEDEGIMTWKFIQTVSDAQKQQPAPLCFFTSPPSSIDLERPGYFLRSDSAVDTLIRYDTIRTTVMTTEDAAGQRPRAVLTNPEALTNPSAADEANALRPPPLDRDEDLLEEFPPDSEDVDLVHCRIATIPSLGLEKLTAAQRLCLRQNEIQKIEGLECLAATLQELDLYDNGIGHMARLEALVNLTNLDLSYNAIKHVKGIETLVKLRNLYLASNRITVIEGLDTLVDLMNLELGANRIREIQNLDALKNLEELWLGKNKITEIKNISSLSNLRILSLPSNRLIKFTGLDGLTSLEELYVSHNAITSLDGLQNTPNIKILDVTHNELTSIKGIEHLSQLAEFWASENQISSFQEVEEVLKDKAELETVYFEMNPLQTAAPATYRNKVRLALPQIKQIDATYVTSNV</sequence>
<dbReference type="Proteomes" id="UP001221413">
    <property type="component" value="Unassembled WGS sequence"/>
</dbReference>
<reference evidence="5" key="1">
    <citation type="submission" date="2023-01" db="EMBL/GenBank/DDBJ databases">
        <title>The chitinases involved in constricting ring structure development in the nematode-trapping fungus Drechslerella dactyloides.</title>
        <authorList>
            <person name="Wang R."/>
            <person name="Zhang L."/>
            <person name="Tang P."/>
            <person name="Li S."/>
            <person name="Liang L."/>
        </authorList>
    </citation>
    <scope>NUCLEOTIDE SEQUENCE</scope>
    <source>
        <strain evidence="5">YMF1.00031</strain>
    </source>
</reference>
<organism evidence="5 6">
    <name type="scientific">Drechslerella dactyloides</name>
    <name type="common">Nematode-trapping fungus</name>
    <name type="synonym">Arthrobotrys dactyloides</name>
    <dbReference type="NCBI Taxonomy" id="74499"/>
    <lineage>
        <taxon>Eukaryota</taxon>
        <taxon>Fungi</taxon>
        <taxon>Dikarya</taxon>
        <taxon>Ascomycota</taxon>
        <taxon>Pezizomycotina</taxon>
        <taxon>Orbiliomycetes</taxon>
        <taxon>Orbiliales</taxon>
        <taxon>Orbiliaceae</taxon>
        <taxon>Drechslerella</taxon>
    </lineage>
</organism>
<feature type="domain" description="U2A'/phosphoprotein 32 family A C-terminal" evidence="4">
    <location>
        <begin position="555"/>
        <end position="573"/>
    </location>
</feature>
<dbReference type="Pfam" id="PF12799">
    <property type="entry name" value="LRR_4"/>
    <property type="match status" value="2"/>
</dbReference>
<accession>A0AAD6NMV0</accession>